<name>A0AAV6TJ77_9ARAC</name>
<evidence type="ECO:0000313" key="1">
    <source>
        <dbReference type="EMBL" id="KAG8171741.1"/>
    </source>
</evidence>
<comment type="caution">
    <text evidence="1">The sequence shown here is derived from an EMBL/GenBank/DDBJ whole genome shotgun (WGS) entry which is preliminary data.</text>
</comment>
<evidence type="ECO:0000313" key="2">
    <source>
        <dbReference type="Proteomes" id="UP000827092"/>
    </source>
</evidence>
<proteinExistence type="predicted"/>
<accession>A0AAV6TJ77</accession>
<dbReference type="Proteomes" id="UP000827092">
    <property type="component" value="Unassembled WGS sequence"/>
</dbReference>
<dbReference type="EMBL" id="JAFNEN010003608">
    <property type="protein sequence ID" value="KAG8171741.1"/>
    <property type="molecule type" value="Genomic_DNA"/>
</dbReference>
<organism evidence="1 2">
    <name type="scientific">Oedothorax gibbosus</name>
    <dbReference type="NCBI Taxonomy" id="931172"/>
    <lineage>
        <taxon>Eukaryota</taxon>
        <taxon>Metazoa</taxon>
        <taxon>Ecdysozoa</taxon>
        <taxon>Arthropoda</taxon>
        <taxon>Chelicerata</taxon>
        <taxon>Arachnida</taxon>
        <taxon>Araneae</taxon>
        <taxon>Araneomorphae</taxon>
        <taxon>Entelegynae</taxon>
        <taxon>Araneoidea</taxon>
        <taxon>Linyphiidae</taxon>
        <taxon>Erigoninae</taxon>
        <taxon>Oedothorax</taxon>
    </lineage>
</organism>
<reference evidence="1 2" key="1">
    <citation type="journal article" date="2022" name="Nat. Ecol. Evol.">
        <title>A masculinizing supergene underlies an exaggerated male reproductive morph in a spider.</title>
        <authorList>
            <person name="Hendrickx F."/>
            <person name="De Corte Z."/>
            <person name="Sonet G."/>
            <person name="Van Belleghem S.M."/>
            <person name="Kostlbacher S."/>
            <person name="Vangestel C."/>
        </authorList>
    </citation>
    <scope>NUCLEOTIDE SEQUENCE [LARGE SCALE GENOMIC DNA]</scope>
    <source>
        <strain evidence="1">W744_W776</strain>
    </source>
</reference>
<protein>
    <submittedName>
        <fullName evidence="1">Uncharacterized protein</fullName>
    </submittedName>
</protein>
<keyword evidence="2" id="KW-1185">Reference proteome</keyword>
<dbReference type="AlphaFoldDB" id="A0AAV6TJ77"/>
<sequence>MCEVLCVHVDFNYFKKPSVEQPEKGIKMLLDSYGEIEPFKFDSFMVNRTENCKCIVNNCKKDCW</sequence>
<gene>
    <name evidence="1" type="ORF">JTE90_025580</name>
</gene>